<dbReference type="AlphaFoldDB" id="A0A975T680"/>
<dbReference type="Proteomes" id="UP000683511">
    <property type="component" value="Chromosome"/>
</dbReference>
<evidence type="ECO:0000313" key="1">
    <source>
        <dbReference type="EMBL" id="QXE22986.1"/>
    </source>
</evidence>
<name>A0A975T680_9NOST</name>
<accession>A0A975T680</accession>
<dbReference type="KEGG" id="rsin:B6N60_01674"/>
<keyword evidence="2" id="KW-1185">Reference proteome</keyword>
<evidence type="ECO:0000313" key="2">
    <source>
        <dbReference type="Proteomes" id="UP000683511"/>
    </source>
</evidence>
<protein>
    <submittedName>
        <fullName evidence="1">Uncharacterized protein</fullName>
    </submittedName>
</protein>
<dbReference type="EMBL" id="CP021056">
    <property type="protein sequence ID" value="QXE22986.1"/>
    <property type="molecule type" value="Genomic_DNA"/>
</dbReference>
<reference evidence="1" key="1">
    <citation type="submission" date="2017-04" db="EMBL/GenBank/DDBJ databases">
        <title>Genome deletions in a multicellular cyanobacterial endosymbiont for morphological adaptation in marine diatoms.</title>
        <authorList>
            <person name="Wang Y."/>
            <person name="Gao H."/>
            <person name="Li R."/>
            <person name="Xu X."/>
        </authorList>
    </citation>
    <scope>NUCLEOTIDE SEQUENCE</scope>
    <source>
        <strain evidence="1">FACHB 800</strain>
    </source>
</reference>
<sequence length="56" mass="6659">MNIGLTFRHYRQLNSWTFTTNLNKNFPNLWLGASIKRRCHQKYPKKLSALILDPVI</sequence>
<proteinExistence type="predicted"/>
<gene>
    <name evidence="1" type="ORF">B6N60_01674</name>
</gene>
<organism evidence="1 2">
    <name type="scientific">Richelia sinica FACHB-800</name>
    <dbReference type="NCBI Taxonomy" id="1357546"/>
    <lineage>
        <taxon>Bacteria</taxon>
        <taxon>Bacillati</taxon>
        <taxon>Cyanobacteriota</taxon>
        <taxon>Cyanophyceae</taxon>
        <taxon>Nostocales</taxon>
        <taxon>Nostocaceae</taxon>
        <taxon>Richelia</taxon>
    </lineage>
</organism>